<evidence type="ECO:0000256" key="5">
    <source>
        <dbReference type="ARBA" id="ARBA00022475"/>
    </source>
</evidence>
<dbReference type="PANTHER" id="PTHR40255">
    <property type="entry name" value="UPF0093 MEMBRANE PROTEIN SLR1790"/>
    <property type="match status" value="1"/>
</dbReference>
<feature type="transmembrane region" description="Helical" evidence="14">
    <location>
        <begin position="6"/>
        <end position="30"/>
    </location>
</feature>
<evidence type="ECO:0000256" key="9">
    <source>
        <dbReference type="ARBA" id="ARBA00022989"/>
    </source>
</evidence>
<comment type="subunit">
    <text evidence="14">Homodimer.</text>
</comment>
<keyword evidence="10 14" id="KW-0560">Oxidoreductase</keyword>
<evidence type="ECO:0000256" key="10">
    <source>
        <dbReference type="ARBA" id="ARBA00023002"/>
    </source>
</evidence>
<dbReference type="NCBIfam" id="TIGR00701">
    <property type="entry name" value="protoporphyrinogen oxidase HemJ"/>
    <property type="match status" value="1"/>
</dbReference>
<evidence type="ECO:0000256" key="15">
    <source>
        <dbReference type="PIRNR" id="PIRNR004638"/>
    </source>
</evidence>
<dbReference type="GO" id="GO:0006782">
    <property type="term" value="P:protoporphyrinogen IX biosynthetic process"/>
    <property type="evidence" value="ECO:0007669"/>
    <property type="project" value="UniProtKB-UniRule"/>
</dbReference>
<comment type="cofactor">
    <cofactor evidence="14 15">
        <name>heme b</name>
        <dbReference type="ChEBI" id="CHEBI:60344"/>
    </cofactor>
    <text evidence="14 15">Binds 1 heme b (iron(II)-protoporphyrin IX) group per subunit.</text>
</comment>
<comment type="pathway">
    <text evidence="2 14 15">Porphyrin-containing compound metabolism; protoporphyrin-IX biosynthesis; protoporphyrin-IX from protoporphyrinogen-IX: step 1/1.</text>
</comment>
<dbReference type="RefSeq" id="WP_115026220.1">
    <property type="nucleotide sequence ID" value="NZ_AP025204.1"/>
</dbReference>
<evidence type="ECO:0000256" key="4">
    <source>
        <dbReference type="ARBA" id="ARBA00017504"/>
    </source>
</evidence>
<keyword evidence="5 14" id="KW-1003">Cell membrane</keyword>
<feature type="transmembrane region" description="Helical" evidence="14">
    <location>
        <begin position="121"/>
        <end position="142"/>
    </location>
</feature>
<keyword evidence="6 14" id="KW-0349">Heme</keyword>
<evidence type="ECO:0000256" key="2">
    <source>
        <dbReference type="ARBA" id="ARBA00005073"/>
    </source>
</evidence>
<evidence type="ECO:0000256" key="7">
    <source>
        <dbReference type="ARBA" id="ARBA00022692"/>
    </source>
</evidence>
<proteinExistence type="inferred from homology"/>
<evidence type="ECO:0000256" key="3">
    <source>
        <dbReference type="ARBA" id="ARBA00006501"/>
    </source>
</evidence>
<feature type="transmembrane region" description="Helical" evidence="14">
    <location>
        <begin position="85"/>
        <end position="109"/>
    </location>
</feature>
<dbReference type="GO" id="GO:0005886">
    <property type="term" value="C:plasma membrane"/>
    <property type="evidence" value="ECO:0007669"/>
    <property type="project" value="UniProtKB-SubCell"/>
</dbReference>
<dbReference type="PIRSF" id="PIRSF004638">
    <property type="entry name" value="UCP004638"/>
    <property type="match status" value="1"/>
</dbReference>
<evidence type="ECO:0000256" key="12">
    <source>
        <dbReference type="ARBA" id="ARBA00023136"/>
    </source>
</evidence>
<dbReference type="GO" id="GO:0070818">
    <property type="term" value="F:protoporphyrinogen oxidase activity"/>
    <property type="evidence" value="ECO:0007669"/>
    <property type="project" value="UniProtKB-UniRule"/>
</dbReference>
<gene>
    <name evidence="16" type="ORF">NCTC12221_00981</name>
</gene>
<dbReference type="EMBL" id="UGHZ01000001">
    <property type="protein sequence ID" value="STP09536.1"/>
    <property type="molecule type" value="Genomic_DNA"/>
</dbReference>
<dbReference type="UniPathway" id="UPA00251">
    <property type="reaction ID" value="UER00324"/>
</dbReference>
<evidence type="ECO:0000256" key="8">
    <source>
        <dbReference type="ARBA" id="ARBA00022723"/>
    </source>
</evidence>
<sequence>MEYLYIKAFHIVVLVSWMAMLFYLPRLFVYHATHRDNADFVEIVKLQEIRLFKFIGMPAMVLTLATGAAMIALSPSLLKPADSGIWLHIKLTIVLLLVVYHFACGYFIKTLGNGSCKKSHTFFRIYNEIPTIALIVIAFLAVCKPF</sequence>
<keyword evidence="11 14" id="KW-0408">Iron</keyword>
<feature type="transmembrane region" description="Helical" evidence="14">
    <location>
        <begin position="51"/>
        <end position="73"/>
    </location>
</feature>
<dbReference type="Proteomes" id="UP000255335">
    <property type="component" value="Unassembled WGS sequence"/>
</dbReference>
<reference evidence="16 17" key="1">
    <citation type="submission" date="2018-06" db="EMBL/GenBank/DDBJ databases">
        <authorList>
            <consortium name="Pathogen Informatics"/>
            <person name="Doyle S."/>
        </authorList>
    </citation>
    <scope>NUCLEOTIDE SEQUENCE [LARGE SCALE GENOMIC DNA]</scope>
    <source>
        <strain evidence="16 17">NCTC12221</strain>
    </source>
</reference>
<feature type="binding site" description="axial binding residue" evidence="14">
    <location>
        <position position="10"/>
    </location>
    <ligand>
        <name>heme</name>
        <dbReference type="ChEBI" id="CHEBI:30413"/>
    </ligand>
    <ligandPart>
        <name>Fe</name>
        <dbReference type="ChEBI" id="CHEBI:18248"/>
    </ligandPart>
</feature>
<evidence type="ECO:0000256" key="14">
    <source>
        <dbReference type="HAMAP-Rule" id="MF_02239"/>
    </source>
</evidence>
<dbReference type="Pfam" id="PF03653">
    <property type="entry name" value="UPF0093"/>
    <property type="match status" value="1"/>
</dbReference>
<name>A0A377JP63_9HELI</name>
<dbReference type="InterPro" id="IPR005265">
    <property type="entry name" value="HemJ-like"/>
</dbReference>
<evidence type="ECO:0000256" key="1">
    <source>
        <dbReference type="ARBA" id="ARBA00004651"/>
    </source>
</evidence>
<protein>
    <recommendedName>
        <fullName evidence="4 14">Protoporphyrinogen IX oxidase</fullName>
        <shortName evidence="14">PPO</shortName>
        <ecNumber evidence="14 15">1.3.99.-</ecNumber>
    </recommendedName>
</protein>
<dbReference type="GO" id="GO:0046872">
    <property type="term" value="F:metal ion binding"/>
    <property type="evidence" value="ECO:0007669"/>
    <property type="project" value="UniProtKB-UniRule"/>
</dbReference>
<evidence type="ECO:0000256" key="6">
    <source>
        <dbReference type="ARBA" id="ARBA00022617"/>
    </source>
</evidence>
<evidence type="ECO:0000313" key="17">
    <source>
        <dbReference type="Proteomes" id="UP000255335"/>
    </source>
</evidence>
<keyword evidence="12 14" id="KW-0472">Membrane</keyword>
<keyword evidence="9 14" id="KW-1133">Transmembrane helix</keyword>
<accession>A0A377JP63</accession>
<evidence type="ECO:0000256" key="11">
    <source>
        <dbReference type="ARBA" id="ARBA00023004"/>
    </source>
</evidence>
<evidence type="ECO:0000313" key="16">
    <source>
        <dbReference type="EMBL" id="STP09536.1"/>
    </source>
</evidence>
<keyword evidence="8 14" id="KW-0479">Metal-binding</keyword>
<keyword evidence="7 14" id="KW-0812">Transmembrane</keyword>
<organism evidence="16 17">
    <name type="scientific">Helicobacter cinaedi</name>
    <dbReference type="NCBI Taxonomy" id="213"/>
    <lineage>
        <taxon>Bacteria</taxon>
        <taxon>Pseudomonadati</taxon>
        <taxon>Campylobacterota</taxon>
        <taxon>Epsilonproteobacteria</taxon>
        <taxon>Campylobacterales</taxon>
        <taxon>Helicobacteraceae</taxon>
        <taxon>Helicobacter</taxon>
    </lineage>
</organism>
<comment type="function">
    <text evidence="14 15">Catalyzes the oxidation of protoporphyrinogen IX to protoporphyrin IX.</text>
</comment>
<comment type="similarity">
    <text evidence="3 14 15">Belongs to the HemJ family.</text>
</comment>
<evidence type="ECO:0000256" key="13">
    <source>
        <dbReference type="ARBA" id="ARBA00048390"/>
    </source>
</evidence>
<dbReference type="EC" id="1.3.99.-" evidence="14 15"/>
<comment type="subcellular location">
    <subcellularLocation>
        <location evidence="1 14">Cell membrane</location>
        <topology evidence="1 14">Multi-pass membrane protein</topology>
    </subcellularLocation>
</comment>
<dbReference type="AlphaFoldDB" id="A0A377JP63"/>
<dbReference type="HAMAP" id="MF_02239">
    <property type="entry name" value="HemJ"/>
    <property type="match status" value="1"/>
</dbReference>
<feature type="binding site" description="axial binding residue" evidence="14">
    <location>
        <position position="90"/>
    </location>
    <ligand>
        <name>heme</name>
        <dbReference type="ChEBI" id="CHEBI:30413"/>
    </ligand>
    <ligandPart>
        <name>Fe</name>
        <dbReference type="ChEBI" id="CHEBI:18248"/>
    </ligandPart>
</feature>
<comment type="catalytic activity">
    <reaction evidence="13 14 15">
        <text>protoporphyrinogen IX + 3 A = protoporphyrin IX + 3 AH2</text>
        <dbReference type="Rhea" id="RHEA:62000"/>
        <dbReference type="ChEBI" id="CHEBI:13193"/>
        <dbReference type="ChEBI" id="CHEBI:17499"/>
        <dbReference type="ChEBI" id="CHEBI:57306"/>
        <dbReference type="ChEBI" id="CHEBI:57307"/>
    </reaction>
</comment>
<dbReference type="PANTHER" id="PTHR40255:SF1">
    <property type="entry name" value="PROTOPORPHYRINOGEN IX OXIDASE"/>
    <property type="match status" value="1"/>
</dbReference>